<organism evidence="1 2">
    <name type="scientific">Parnassius mnemosyne</name>
    <name type="common">clouded apollo</name>
    <dbReference type="NCBI Taxonomy" id="213953"/>
    <lineage>
        <taxon>Eukaryota</taxon>
        <taxon>Metazoa</taxon>
        <taxon>Ecdysozoa</taxon>
        <taxon>Arthropoda</taxon>
        <taxon>Hexapoda</taxon>
        <taxon>Insecta</taxon>
        <taxon>Pterygota</taxon>
        <taxon>Neoptera</taxon>
        <taxon>Endopterygota</taxon>
        <taxon>Lepidoptera</taxon>
        <taxon>Glossata</taxon>
        <taxon>Ditrysia</taxon>
        <taxon>Papilionoidea</taxon>
        <taxon>Papilionidae</taxon>
        <taxon>Parnassiinae</taxon>
        <taxon>Parnassini</taxon>
        <taxon>Parnassius</taxon>
        <taxon>Driopa</taxon>
    </lineage>
</organism>
<dbReference type="AlphaFoldDB" id="A0AAV1L0C7"/>
<accession>A0AAV1L0C7</accession>
<protein>
    <submittedName>
        <fullName evidence="1">Uncharacterized protein</fullName>
    </submittedName>
</protein>
<comment type="caution">
    <text evidence="1">The sequence shown here is derived from an EMBL/GenBank/DDBJ whole genome shotgun (WGS) entry which is preliminary data.</text>
</comment>
<keyword evidence="2" id="KW-1185">Reference proteome</keyword>
<evidence type="ECO:0000313" key="2">
    <source>
        <dbReference type="Proteomes" id="UP001314205"/>
    </source>
</evidence>
<proteinExistence type="predicted"/>
<dbReference type="Proteomes" id="UP001314205">
    <property type="component" value="Unassembled WGS sequence"/>
</dbReference>
<evidence type="ECO:0000313" key="1">
    <source>
        <dbReference type="EMBL" id="CAK1588450.1"/>
    </source>
</evidence>
<dbReference type="EMBL" id="CAVLGL010000082">
    <property type="protein sequence ID" value="CAK1588450.1"/>
    <property type="molecule type" value="Genomic_DNA"/>
</dbReference>
<reference evidence="1 2" key="1">
    <citation type="submission" date="2023-11" db="EMBL/GenBank/DDBJ databases">
        <authorList>
            <person name="Hedman E."/>
            <person name="Englund M."/>
            <person name="Stromberg M."/>
            <person name="Nyberg Akerstrom W."/>
            <person name="Nylinder S."/>
            <person name="Jareborg N."/>
            <person name="Kallberg Y."/>
            <person name="Kronander E."/>
        </authorList>
    </citation>
    <scope>NUCLEOTIDE SEQUENCE [LARGE SCALE GENOMIC DNA]</scope>
</reference>
<sequence length="82" mass="9856">MQNIQSGWKLVKNDQELWNIVNWLKKYIDISHSRRHTNSQKVLKRGNWQGPNNFFKDYREIDKSTTSEANTNNKNMNFFVPL</sequence>
<name>A0AAV1L0C7_9NEOP</name>
<gene>
    <name evidence="1" type="ORF">PARMNEM_LOCUS9089</name>
</gene>